<gene>
    <name evidence="2" type="ORF">W911_13200</name>
</gene>
<evidence type="ECO:0000313" key="2">
    <source>
        <dbReference type="EMBL" id="AHB49150.1"/>
    </source>
</evidence>
<dbReference type="NCBIfam" id="TIGR03123">
    <property type="entry name" value="one_C_unchar_1"/>
    <property type="match status" value="1"/>
</dbReference>
<dbReference type="SUPFAM" id="SSF53067">
    <property type="entry name" value="Actin-like ATPase domain"/>
    <property type="match status" value="1"/>
</dbReference>
<accession>V5SGI6</accession>
<feature type="domain" description="Hydantoinase A/oxoprolinase" evidence="1">
    <location>
        <begin position="58"/>
        <end position="307"/>
    </location>
</feature>
<dbReference type="PATRIC" id="fig|1029756.8.peg.2747"/>
<dbReference type="STRING" id="1029756.W911_13200"/>
<name>V5SGI6_9HYPH</name>
<dbReference type="InterPro" id="IPR043129">
    <property type="entry name" value="ATPase_NBD"/>
</dbReference>
<evidence type="ECO:0000259" key="1">
    <source>
        <dbReference type="Pfam" id="PF01968"/>
    </source>
</evidence>
<dbReference type="Gene3D" id="3.30.420.40">
    <property type="match status" value="1"/>
</dbReference>
<reference evidence="2 3" key="1">
    <citation type="journal article" date="2014" name="Genome Announc.">
        <title>Complete Genome Sequence of Hyphomicrobium nitrativorans Strain NL23, a Denitrifying Bacterium Isolated from Biofilm of a Methanol-Fed Denitrification System Treating Seawater at the Montreal Biodome.</title>
        <authorList>
            <person name="Martineau C."/>
            <person name="Villeneuve C."/>
            <person name="Mauffrey F."/>
            <person name="Villemur R."/>
        </authorList>
    </citation>
    <scope>NUCLEOTIDE SEQUENCE [LARGE SCALE GENOMIC DNA]</scope>
    <source>
        <strain evidence="2">NL23</strain>
    </source>
</reference>
<dbReference type="InterPro" id="IPR002756">
    <property type="entry name" value="MfnF"/>
</dbReference>
<dbReference type="KEGG" id="hni:W911_13200"/>
<keyword evidence="3" id="KW-1185">Reference proteome</keyword>
<dbReference type="Proteomes" id="UP000018542">
    <property type="component" value="Chromosome"/>
</dbReference>
<dbReference type="AlphaFoldDB" id="V5SGI6"/>
<dbReference type="EMBL" id="CP006912">
    <property type="protein sequence ID" value="AHB49150.1"/>
    <property type="molecule type" value="Genomic_DNA"/>
</dbReference>
<dbReference type="InterPro" id="IPR002821">
    <property type="entry name" value="Hydantoinase_A"/>
</dbReference>
<dbReference type="Pfam" id="PF01968">
    <property type="entry name" value="Hydantoinase_A"/>
    <property type="match status" value="1"/>
</dbReference>
<dbReference type="OrthoDB" id="1792672at2"/>
<dbReference type="GO" id="GO:0016787">
    <property type="term" value="F:hydrolase activity"/>
    <property type="evidence" value="ECO:0007669"/>
    <property type="project" value="InterPro"/>
</dbReference>
<dbReference type="RefSeq" id="WP_023787968.1">
    <property type="nucleotide sequence ID" value="NC_022997.1"/>
</dbReference>
<sequence>MSITAGLDVGGAHLKVALVTQGRVTAVRQIACPLWQGLDKLDAALAEARPLIADADTIALTMTGELSDLFPDRETGALTLIGRLQEAFGDRLRFWMGPRGFGNADDARRHHTDVGSTNFLATAALVGRKAGDALLIDFGSTTADVIPISGGAPRPRGLTDADRQVTGELVYTGYTRTAVMGVASAAPFRGQWVGLAREYLATMADVRRILGTDLAEVDQHATADGQGKTPAESITRFARMLGRDARDGTGEDWRVAAAHIREAQLRSIHDGAVLVLSASGLDAAAPVVAAGIGASDVAEIAHRLGRTFVTYGELAGADPAAQAWATAAAPAVAVALLAGI</sequence>
<organism evidence="2 3">
    <name type="scientific">Hyphomicrobium nitrativorans NL23</name>
    <dbReference type="NCBI Taxonomy" id="1029756"/>
    <lineage>
        <taxon>Bacteria</taxon>
        <taxon>Pseudomonadati</taxon>
        <taxon>Pseudomonadota</taxon>
        <taxon>Alphaproteobacteria</taxon>
        <taxon>Hyphomicrobiales</taxon>
        <taxon>Hyphomicrobiaceae</taxon>
        <taxon>Hyphomicrobium</taxon>
    </lineage>
</organism>
<evidence type="ECO:0000313" key="3">
    <source>
        <dbReference type="Proteomes" id="UP000018542"/>
    </source>
</evidence>
<dbReference type="Gene3D" id="3.30.420.190">
    <property type="entry name" value="conserved archaeal protein q6m145"/>
    <property type="match status" value="1"/>
</dbReference>
<dbReference type="HOGENOM" id="CLU_060932_0_0_5"/>
<protein>
    <submittedName>
        <fullName evidence="2">ATP synthase subunit C</fullName>
    </submittedName>
</protein>
<proteinExistence type="predicted"/>